<feature type="active site" description="Acyl-ester intermediate" evidence="6">
    <location>
        <position position="45"/>
    </location>
</feature>
<keyword evidence="4 7" id="KW-0378">Hydrolase</keyword>
<protein>
    <recommendedName>
        <fullName evidence="2 7">Beta-lactamase</fullName>
        <ecNumber evidence="2 7">3.5.2.6</ecNumber>
    </recommendedName>
</protein>
<feature type="domain" description="Penicillin-binding protein transpeptidase" evidence="8">
    <location>
        <begin position="26"/>
        <end position="221"/>
    </location>
</feature>
<dbReference type="GO" id="GO:0008658">
    <property type="term" value="F:penicillin binding"/>
    <property type="evidence" value="ECO:0007669"/>
    <property type="project" value="InterPro"/>
</dbReference>
<evidence type="ECO:0000313" key="9">
    <source>
        <dbReference type="EMBL" id="EAY30744.1"/>
    </source>
</evidence>
<dbReference type="Pfam" id="PF00905">
    <property type="entry name" value="Transpeptidase"/>
    <property type="match status" value="1"/>
</dbReference>
<keyword evidence="10" id="KW-1185">Reference proteome</keyword>
<sequence>MGQADLQKPFKECSIKGSITLYDYQTKKWTFSNQTDAMTPTLPASTFKVVNTLIALETGVIKDENELVKWHGKTDTARYGYRPSIYRDLSLKQAFKMSAGWVYVVLSARIGKKRYRHYLSQCKYGNIDLSQPGDDFWNFGKFAISPKNQIEILKGVYEETLPFSKRSFRMLKKIMVAEQSKDYVIRAKTGWTRDGGKDTGWWIGYIEKGKGNSTQVYFFATRLIKSRADKNKNFGKCRKTITRKVLKQMGIL</sequence>
<dbReference type="GO" id="GO:0046677">
    <property type="term" value="P:response to antibiotic"/>
    <property type="evidence" value="ECO:0007669"/>
    <property type="project" value="UniProtKB-UniRule"/>
</dbReference>
<dbReference type="GO" id="GO:0017001">
    <property type="term" value="P:antibiotic catabolic process"/>
    <property type="evidence" value="ECO:0007669"/>
    <property type="project" value="InterPro"/>
</dbReference>
<evidence type="ECO:0000256" key="5">
    <source>
        <dbReference type="ARBA" id="ARBA00023251"/>
    </source>
</evidence>
<feature type="modified residue" description="N6-carboxylysine" evidence="6">
    <location>
        <position position="48"/>
    </location>
</feature>
<proteinExistence type="inferred from homology"/>
<organism evidence="9 10">
    <name type="scientific">Microscilla marina ATCC 23134</name>
    <dbReference type="NCBI Taxonomy" id="313606"/>
    <lineage>
        <taxon>Bacteria</taxon>
        <taxon>Pseudomonadati</taxon>
        <taxon>Bacteroidota</taxon>
        <taxon>Cytophagia</taxon>
        <taxon>Cytophagales</taxon>
        <taxon>Microscillaceae</taxon>
        <taxon>Microscilla</taxon>
    </lineage>
</organism>
<dbReference type="Proteomes" id="UP000004095">
    <property type="component" value="Unassembled WGS sequence"/>
</dbReference>
<reference evidence="9 10" key="1">
    <citation type="submission" date="2007-01" db="EMBL/GenBank/DDBJ databases">
        <authorList>
            <person name="Haygood M."/>
            <person name="Podell S."/>
            <person name="Anderson C."/>
            <person name="Hopkinson B."/>
            <person name="Roe K."/>
            <person name="Barbeau K."/>
            <person name="Gaasterland T."/>
            <person name="Ferriera S."/>
            <person name="Johnson J."/>
            <person name="Kravitz S."/>
            <person name="Beeson K."/>
            <person name="Sutton G."/>
            <person name="Rogers Y.-H."/>
            <person name="Friedman R."/>
            <person name="Frazier M."/>
            <person name="Venter J.C."/>
        </authorList>
    </citation>
    <scope>NUCLEOTIDE SEQUENCE [LARGE SCALE GENOMIC DNA]</scope>
    <source>
        <strain evidence="9 10">ATCC 23134</strain>
    </source>
</reference>
<dbReference type="InterPro" id="IPR012338">
    <property type="entry name" value="Beta-lactam/transpept-like"/>
</dbReference>
<evidence type="ECO:0000256" key="3">
    <source>
        <dbReference type="ARBA" id="ARBA00022729"/>
    </source>
</evidence>
<dbReference type="GO" id="GO:0008800">
    <property type="term" value="F:beta-lactamase activity"/>
    <property type="evidence" value="ECO:0007669"/>
    <property type="project" value="UniProtKB-UniRule"/>
</dbReference>
<evidence type="ECO:0000259" key="8">
    <source>
        <dbReference type="Pfam" id="PF00905"/>
    </source>
</evidence>
<dbReference type="Gene3D" id="3.40.710.10">
    <property type="entry name" value="DD-peptidase/beta-lactamase superfamily"/>
    <property type="match status" value="1"/>
</dbReference>
<dbReference type="PROSITE" id="PS00337">
    <property type="entry name" value="BETA_LACTAMASE_D"/>
    <property type="match status" value="1"/>
</dbReference>
<comment type="catalytic activity">
    <reaction evidence="7">
        <text>a beta-lactam + H2O = a substituted beta-amino acid</text>
        <dbReference type="Rhea" id="RHEA:20401"/>
        <dbReference type="ChEBI" id="CHEBI:15377"/>
        <dbReference type="ChEBI" id="CHEBI:35627"/>
        <dbReference type="ChEBI" id="CHEBI:140347"/>
        <dbReference type="EC" id="3.5.2.6"/>
    </reaction>
</comment>
<gene>
    <name evidence="9" type="ORF">M23134_01068</name>
</gene>
<comment type="similarity">
    <text evidence="1 7">Belongs to the class-D beta-lactamase family.</text>
</comment>
<dbReference type="InterPro" id="IPR001460">
    <property type="entry name" value="PCN-bd_Tpept"/>
</dbReference>
<keyword evidence="3" id="KW-0732">Signal</keyword>
<evidence type="ECO:0000313" key="10">
    <source>
        <dbReference type="Proteomes" id="UP000004095"/>
    </source>
</evidence>
<evidence type="ECO:0000256" key="7">
    <source>
        <dbReference type="RuleBase" id="RU361140"/>
    </source>
</evidence>
<dbReference type="InterPro" id="IPR002137">
    <property type="entry name" value="Beta-lactam_class-D_AS"/>
</dbReference>
<evidence type="ECO:0000256" key="4">
    <source>
        <dbReference type="ARBA" id="ARBA00022801"/>
    </source>
</evidence>
<dbReference type="EC" id="3.5.2.6" evidence="2 7"/>
<dbReference type="EMBL" id="AAWS01000005">
    <property type="protein sequence ID" value="EAY30744.1"/>
    <property type="molecule type" value="Genomic_DNA"/>
</dbReference>
<dbReference type="SUPFAM" id="SSF56601">
    <property type="entry name" value="beta-lactamase/transpeptidase-like"/>
    <property type="match status" value="1"/>
</dbReference>
<evidence type="ECO:0000256" key="1">
    <source>
        <dbReference type="ARBA" id="ARBA00007898"/>
    </source>
</evidence>
<evidence type="ECO:0000256" key="2">
    <source>
        <dbReference type="ARBA" id="ARBA00012865"/>
    </source>
</evidence>
<accession>A1ZFH0</accession>
<evidence type="ECO:0000256" key="6">
    <source>
        <dbReference type="PIRSR" id="PIRSR602137-50"/>
    </source>
</evidence>
<dbReference type="AlphaFoldDB" id="A1ZFH0"/>
<dbReference type="eggNOG" id="COG2602">
    <property type="taxonomic scope" value="Bacteria"/>
</dbReference>
<name>A1ZFH0_MICM2</name>
<comment type="caution">
    <text evidence="9">The sequence shown here is derived from an EMBL/GenBank/DDBJ whole genome shotgun (WGS) entry which is preliminary data.</text>
</comment>
<keyword evidence="5 7" id="KW-0046">Antibiotic resistance</keyword>